<evidence type="ECO:0000256" key="6">
    <source>
        <dbReference type="ARBA" id="ARBA00022691"/>
    </source>
</evidence>
<evidence type="ECO:0000256" key="9">
    <source>
        <dbReference type="ARBA" id="ARBA00023136"/>
    </source>
</evidence>
<dbReference type="HOGENOM" id="CLU_065200_0_2_1"/>
<comment type="catalytic activity">
    <reaction evidence="10">
        <text>[protein]-C-terminal S-[(2E,6E)-farnesyl]-L-cysteine + S-adenosyl-L-methionine = [protein]-C-terminal S-[(2E,6E)-farnesyl]-L-cysteine methyl ester + S-adenosyl-L-homocysteine</text>
        <dbReference type="Rhea" id="RHEA:21672"/>
        <dbReference type="Rhea" id="RHEA-COMP:12125"/>
        <dbReference type="Rhea" id="RHEA-COMP:12126"/>
        <dbReference type="ChEBI" id="CHEBI:57856"/>
        <dbReference type="ChEBI" id="CHEBI:59789"/>
        <dbReference type="ChEBI" id="CHEBI:90510"/>
        <dbReference type="ChEBI" id="CHEBI:90511"/>
        <dbReference type="EC" id="2.1.1.100"/>
    </reaction>
</comment>
<dbReference type="GO" id="GO:0004671">
    <property type="term" value="F:protein C-terminal S-isoprenylcysteine carboxyl O-methyltransferase activity"/>
    <property type="evidence" value="ECO:0007669"/>
    <property type="project" value="UniProtKB-EC"/>
</dbReference>
<dbReference type="OMA" id="GMVPQVW"/>
<comment type="caution">
    <text evidence="10">Lacks conserved residue(s) required for the propagation of feature annotation.</text>
</comment>
<evidence type="ECO:0000256" key="2">
    <source>
        <dbReference type="ARBA" id="ARBA00009140"/>
    </source>
</evidence>
<evidence type="ECO:0000313" key="13">
    <source>
        <dbReference type="Proteomes" id="UP000005222"/>
    </source>
</evidence>
<keyword evidence="7 10" id="KW-0812">Transmembrane</keyword>
<dbReference type="Proteomes" id="UP000005222">
    <property type="component" value="Chromosome C"/>
</dbReference>
<dbReference type="AlphaFoldDB" id="G8YQP4"/>
<dbReference type="PROSITE" id="PS51564">
    <property type="entry name" value="SAM_ICMT"/>
    <property type="match status" value="1"/>
</dbReference>
<feature type="transmembrane region" description="Helical" evidence="10">
    <location>
        <begin position="12"/>
        <end position="32"/>
    </location>
</feature>
<evidence type="ECO:0000256" key="4">
    <source>
        <dbReference type="ARBA" id="ARBA00022603"/>
    </source>
</evidence>
<name>G8YQP4_PICSO</name>
<dbReference type="EC" id="2.1.1.100" evidence="3 10"/>
<evidence type="ECO:0000256" key="8">
    <source>
        <dbReference type="ARBA" id="ARBA00022989"/>
    </source>
</evidence>
<evidence type="ECO:0000256" key="3">
    <source>
        <dbReference type="ARBA" id="ARBA00012151"/>
    </source>
</evidence>
<proteinExistence type="inferred from homology"/>
<feature type="transmembrane region" description="Helical" evidence="10">
    <location>
        <begin position="179"/>
        <end position="207"/>
    </location>
</feature>
<evidence type="ECO:0000256" key="7">
    <source>
        <dbReference type="ARBA" id="ARBA00022692"/>
    </source>
</evidence>
<evidence type="ECO:0000256" key="5">
    <source>
        <dbReference type="ARBA" id="ARBA00022679"/>
    </source>
</evidence>
<keyword evidence="13" id="KW-1185">Reference proteome</keyword>
<dbReference type="EMBL" id="FO082056">
    <property type="protein sequence ID" value="CCE78979.1"/>
    <property type="molecule type" value="Genomic_DNA"/>
</dbReference>
<dbReference type="Gene3D" id="1.20.120.1630">
    <property type="match status" value="1"/>
</dbReference>
<keyword evidence="9 10" id="KW-0472">Membrane</keyword>
<dbReference type="GO" id="GO:0032259">
    <property type="term" value="P:methylation"/>
    <property type="evidence" value="ECO:0007669"/>
    <property type="project" value="UniProtKB-KW"/>
</dbReference>
<dbReference type="PANTHER" id="PTHR12714">
    <property type="entry name" value="PROTEIN-S ISOPRENYLCYSTEINE O-METHYLTRANSFERASE"/>
    <property type="match status" value="1"/>
</dbReference>
<gene>
    <name evidence="12" type="primary">Piso0_001016</name>
    <name evidence="11" type="ORF">GNLVRS01_PISO0C09044g</name>
    <name evidence="12" type="ORF">GNLVRS01_PISO0D09111g</name>
</gene>
<accession>G8YQP4</accession>
<dbReference type="PANTHER" id="PTHR12714:SF9">
    <property type="entry name" value="PROTEIN-S-ISOPRENYLCYSTEINE O-METHYLTRANSFERASE"/>
    <property type="match status" value="1"/>
</dbReference>
<comment type="similarity">
    <text evidence="2 10">Belongs to the class VI-like SAM-binding methyltransferase superfamily. Isoprenylcysteine carboxyl methyltransferase family.</text>
</comment>
<dbReference type="eggNOG" id="KOG2628">
    <property type="taxonomic scope" value="Eukaryota"/>
</dbReference>
<dbReference type="STRING" id="559304.G8YQP4"/>
<sequence>MTSYRPERNPLHVIAGTSLVLGVICGTSALLISQCRPKYKPIFLHLIVLSIYHLNEFNSTARFQPTRVHSNSFLITGNKGNKEFLFMQFFAIFERLVSKSSMAYRFFDNAFQFKISKEINWVALCLGLMLAVSGLSIRFQAMKTCGESFSHDIETINRNQELVTTGIYKYSRHPSYLGFWMFAAGCQVYLENWIGLVLNITILSVFFKKRIEFEEWFLVNRIFGDEYLQYRKRVGTWIPFVVVPDIESKDIQR</sequence>
<organism evidence="12 13">
    <name type="scientific">Pichia sorbitophila (strain ATCC MYA-4447 / BCRC 22081 / CBS 7064 / NBRC 10061 / NRRL Y-12695)</name>
    <name type="common">Hybrid yeast</name>
    <dbReference type="NCBI Taxonomy" id="559304"/>
    <lineage>
        <taxon>Eukaryota</taxon>
        <taxon>Fungi</taxon>
        <taxon>Dikarya</taxon>
        <taxon>Ascomycota</taxon>
        <taxon>Saccharomycotina</taxon>
        <taxon>Pichiomycetes</taxon>
        <taxon>Debaryomycetaceae</taxon>
        <taxon>Millerozyma</taxon>
    </lineage>
</organism>
<dbReference type="Proteomes" id="UP000005222">
    <property type="component" value="Chromosome D"/>
</dbReference>
<keyword evidence="6 10" id="KW-0949">S-adenosyl-L-methionine</keyword>
<comment type="subcellular location">
    <subcellularLocation>
        <location evidence="10">Endoplasmic reticulum membrane</location>
        <topology evidence="10">Multi-pass membrane protein</topology>
    </subcellularLocation>
    <subcellularLocation>
        <location evidence="1">Membrane</location>
        <topology evidence="1">Multi-pass membrane protein</topology>
    </subcellularLocation>
</comment>
<dbReference type="GO" id="GO:0005789">
    <property type="term" value="C:endoplasmic reticulum membrane"/>
    <property type="evidence" value="ECO:0007669"/>
    <property type="project" value="UniProtKB-SubCell"/>
</dbReference>
<keyword evidence="8 10" id="KW-1133">Transmembrane helix</keyword>
<keyword evidence="5" id="KW-0808">Transferase</keyword>
<evidence type="ECO:0000313" key="11">
    <source>
        <dbReference type="EMBL" id="CCE78393.1"/>
    </source>
</evidence>
<dbReference type="EMBL" id="FO082057">
    <property type="protein sequence ID" value="CCE78393.1"/>
    <property type="molecule type" value="Genomic_DNA"/>
</dbReference>
<dbReference type="Pfam" id="PF04140">
    <property type="entry name" value="ICMT"/>
    <property type="match status" value="1"/>
</dbReference>
<evidence type="ECO:0000256" key="1">
    <source>
        <dbReference type="ARBA" id="ARBA00004141"/>
    </source>
</evidence>
<dbReference type="OrthoDB" id="422086at2759"/>
<evidence type="ECO:0000313" key="12">
    <source>
        <dbReference type="EMBL" id="CCE78979.1"/>
    </source>
</evidence>
<feature type="transmembrane region" description="Helical" evidence="10">
    <location>
        <begin position="121"/>
        <end position="141"/>
    </location>
</feature>
<dbReference type="InterPro" id="IPR007269">
    <property type="entry name" value="ICMT_MeTrfase"/>
</dbReference>
<dbReference type="FunCoup" id="G8YQP4">
    <property type="interactions" value="796"/>
</dbReference>
<protein>
    <recommendedName>
        <fullName evidence="3 10">Protein-S-isoprenylcysteine O-methyltransferase</fullName>
        <ecNumber evidence="3 10">2.1.1.100</ecNumber>
    </recommendedName>
</protein>
<reference evidence="13" key="2">
    <citation type="journal article" date="2012" name="G3 (Bethesda)">
        <title>Pichia sorbitophila, an interspecies yeast hybrid reveals early steps of genome resolution following polyploidization.</title>
        <authorList>
            <person name="Leh Louis V."/>
            <person name="Despons L."/>
            <person name="Friedrich A."/>
            <person name="Martin T."/>
            <person name="Durrens P."/>
            <person name="Casaregola S."/>
            <person name="Neuveglise C."/>
            <person name="Fairhead C."/>
            <person name="Marck C."/>
            <person name="Cruz J.A."/>
            <person name="Straub M.L."/>
            <person name="Kugler V."/>
            <person name="Sacerdot C."/>
            <person name="Uzunov Z."/>
            <person name="Thierry A."/>
            <person name="Weiss S."/>
            <person name="Bleykasten C."/>
            <person name="De Montigny J."/>
            <person name="Jacques N."/>
            <person name="Jung P."/>
            <person name="Lemaire M."/>
            <person name="Mallet S."/>
            <person name="Morel G."/>
            <person name="Richard G.F."/>
            <person name="Sarkar A."/>
            <person name="Savel G."/>
            <person name="Schacherer J."/>
            <person name="Seret M.L."/>
            <person name="Talla E."/>
            <person name="Samson G."/>
            <person name="Jubin C."/>
            <person name="Poulain J."/>
            <person name="Vacherie B."/>
            <person name="Barbe V."/>
            <person name="Pelletier E."/>
            <person name="Sherman D.J."/>
            <person name="Westhof E."/>
            <person name="Weissenbach J."/>
            <person name="Baret P.V."/>
            <person name="Wincker P."/>
            <person name="Gaillardin C."/>
            <person name="Dujon B."/>
            <person name="Souciet J.L."/>
        </authorList>
    </citation>
    <scope>NUCLEOTIDE SEQUENCE [LARGE SCALE GENOMIC DNA]</scope>
    <source>
        <strain evidence="13">ATCC MYA-4447 / BCRC 22081 / CBS 7064 / NBRC 10061 / NRRL Y-12695</strain>
    </source>
</reference>
<keyword evidence="4 10" id="KW-0489">Methyltransferase</keyword>
<evidence type="ECO:0000256" key="10">
    <source>
        <dbReference type="RuleBase" id="RU362022"/>
    </source>
</evidence>
<dbReference type="InParanoid" id="G8YQP4"/>
<dbReference type="InterPro" id="IPR025770">
    <property type="entry name" value="PPMT_MeTrfase"/>
</dbReference>
<keyword evidence="10" id="KW-0256">Endoplasmic reticulum</keyword>
<reference evidence="12" key="1">
    <citation type="submission" date="2011-10" db="EMBL/GenBank/DDBJ databases">
        <authorList>
            <person name="Genoscope - CEA"/>
        </authorList>
    </citation>
    <scope>NUCLEOTIDE SEQUENCE</scope>
</reference>